<gene>
    <name evidence="1" type="ORF">F4559_002698</name>
</gene>
<dbReference type="AlphaFoldDB" id="A0A7W7T2H2"/>
<dbReference type="EMBL" id="JACHJS010000001">
    <property type="protein sequence ID" value="MBB4965339.1"/>
    <property type="molecule type" value="Genomic_DNA"/>
</dbReference>
<proteinExistence type="predicted"/>
<reference evidence="1 2" key="1">
    <citation type="submission" date="2020-08" db="EMBL/GenBank/DDBJ databases">
        <title>Sequencing the genomes of 1000 actinobacteria strains.</title>
        <authorList>
            <person name="Klenk H.-P."/>
        </authorList>
    </citation>
    <scope>NUCLEOTIDE SEQUENCE [LARGE SCALE GENOMIC DNA]</scope>
    <source>
        <strain evidence="1 2">DSM 45084</strain>
    </source>
</reference>
<organism evidence="1 2">
    <name type="scientific">Saccharothrix violaceirubra</name>
    <dbReference type="NCBI Taxonomy" id="413306"/>
    <lineage>
        <taxon>Bacteria</taxon>
        <taxon>Bacillati</taxon>
        <taxon>Actinomycetota</taxon>
        <taxon>Actinomycetes</taxon>
        <taxon>Pseudonocardiales</taxon>
        <taxon>Pseudonocardiaceae</taxon>
        <taxon>Saccharothrix</taxon>
    </lineage>
</organism>
<dbReference type="Proteomes" id="UP000542674">
    <property type="component" value="Unassembled WGS sequence"/>
</dbReference>
<sequence length="86" mass="9274">METVDESLRFTDVDDSLRGPAAGPGALWRIGHDLPGRQGIAHGLAVHYWFDVVDDLVTAEPKAFDAIVSELDRLGDHAALNPIPAD</sequence>
<evidence type="ECO:0000313" key="1">
    <source>
        <dbReference type="EMBL" id="MBB4965339.1"/>
    </source>
</evidence>
<dbReference type="RefSeq" id="WP_184668837.1">
    <property type="nucleotide sequence ID" value="NZ_BAABAI010000018.1"/>
</dbReference>
<evidence type="ECO:0000313" key="2">
    <source>
        <dbReference type="Proteomes" id="UP000542674"/>
    </source>
</evidence>
<name>A0A7W7T2H2_9PSEU</name>
<accession>A0A7W7T2H2</accession>
<comment type="caution">
    <text evidence="1">The sequence shown here is derived from an EMBL/GenBank/DDBJ whole genome shotgun (WGS) entry which is preliminary data.</text>
</comment>
<protein>
    <submittedName>
        <fullName evidence="1">Uncharacterized protein</fullName>
    </submittedName>
</protein>
<keyword evidence="2" id="KW-1185">Reference proteome</keyword>